<evidence type="ECO:0000313" key="2">
    <source>
        <dbReference type="Proteomes" id="UP000249910"/>
    </source>
</evidence>
<dbReference type="Proteomes" id="UP000249910">
    <property type="component" value="Chromosome"/>
</dbReference>
<dbReference type="RefSeq" id="WP_088772506.1">
    <property type="nucleotide sequence ID" value="NZ_AP023082.1"/>
</dbReference>
<protein>
    <submittedName>
        <fullName evidence="1">Uncharacterized protein</fullName>
    </submittedName>
</protein>
<name>A0ABN5AWB0_9GAMM</name>
<sequence length="197" mass="22261">MDLKEFKQMELSHFNDAKSVEYLNDDINQLLYLDSPALEVFRDYKKHKALVVRGDTNLKDVKAKLIDNHKDFTLVASADGKITGTIALHYIEGQALQERARDAGVKPTDLTADDAKLHISKVNVVSYSIIKGAKIGHILNTLIHSAYHHIVISNKDENGKKYIRGYFSLPFIRRELGIDVSHVYQKEGIGNITRFPS</sequence>
<gene>
    <name evidence="1" type="ORF">CDV26_05995</name>
</gene>
<accession>A0ABN5AWB0</accession>
<dbReference type="EMBL" id="CP022132">
    <property type="protein sequence ID" value="ASG67995.1"/>
    <property type="molecule type" value="Genomic_DNA"/>
</dbReference>
<reference evidence="1 2" key="1">
    <citation type="submission" date="2017-06" db="EMBL/GenBank/DDBJ databases">
        <title>Complete genome of Francisella halioticida.</title>
        <authorList>
            <person name="Sjodin A."/>
        </authorList>
    </citation>
    <scope>NUCLEOTIDE SEQUENCE [LARGE SCALE GENOMIC DNA]</scope>
    <source>
        <strain evidence="1 2">DSM 23729</strain>
    </source>
</reference>
<evidence type="ECO:0000313" key="1">
    <source>
        <dbReference type="EMBL" id="ASG67995.1"/>
    </source>
</evidence>
<proteinExistence type="predicted"/>
<keyword evidence="2" id="KW-1185">Reference proteome</keyword>
<organism evidence="1 2">
    <name type="scientific">Francisella halioticida</name>
    <dbReference type="NCBI Taxonomy" id="549298"/>
    <lineage>
        <taxon>Bacteria</taxon>
        <taxon>Pseudomonadati</taxon>
        <taxon>Pseudomonadota</taxon>
        <taxon>Gammaproteobacteria</taxon>
        <taxon>Thiotrichales</taxon>
        <taxon>Francisellaceae</taxon>
        <taxon>Francisella</taxon>
    </lineage>
</organism>